<keyword evidence="1" id="KW-0805">Transcription regulation</keyword>
<protein>
    <submittedName>
        <fullName evidence="6">TetR/AcrR family transcriptional regulator</fullName>
    </submittedName>
</protein>
<evidence type="ECO:0000313" key="7">
    <source>
        <dbReference type="Proteomes" id="UP000250369"/>
    </source>
</evidence>
<feature type="domain" description="HTH tetR-type" evidence="5">
    <location>
        <begin position="1"/>
        <end position="60"/>
    </location>
</feature>
<keyword evidence="3" id="KW-0804">Transcription</keyword>
<comment type="caution">
    <text evidence="6">The sequence shown here is derived from an EMBL/GenBank/DDBJ whole genome shotgun (WGS) entry which is preliminary data.</text>
</comment>
<dbReference type="SUPFAM" id="SSF48498">
    <property type="entry name" value="Tetracyclin repressor-like, C-terminal domain"/>
    <property type="match status" value="1"/>
</dbReference>
<evidence type="ECO:0000259" key="5">
    <source>
        <dbReference type="PROSITE" id="PS50977"/>
    </source>
</evidence>
<organism evidence="6 7">
    <name type="scientific">Paenibacillus contaminans</name>
    <dbReference type="NCBI Taxonomy" id="450362"/>
    <lineage>
        <taxon>Bacteria</taxon>
        <taxon>Bacillati</taxon>
        <taxon>Bacillota</taxon>
        <taxon>Bacilli</taxon>
        <taxon>Bacillales</taxon>
        <taxon>Paenibacillaceae</taxon>
        <taxon>Paenibacillus</taxon>
    </lineage>
</organism>
<dbReference type="InterPro" id="IPR036271">
    <property type="entry name" value="Tet_transcr_reg_TetR-rel_C_sf"/>
</dbReference>
<keyword evidence="2 4" id="KW-0238">DNA-binding</keyword>
<dbReference type="Gene3D" id="1.10.357.10">
    <property type="entry name" value="Tetracycline Repressor, domain 2"/>
    <property type="match status" value="1"/>
</dbReference>
<dbReference type="Gene3D" id="1.10.10.60">
    <property type="entry name" value="Homeodomain-like"/>
    <property type="match status" value="1"/>
</dbReference>
<dbReference type="PROSITE" id="PS50977">
    <property type="entry name" value="HTH_TETR_2"/>
    <property type="match status" value="1"/>
</dbReference>
<name>A0A329MJH3_9BACL</name>
<dbReference type="GO" id="GO:0003700">
    <property type="term" value="F:DNA-binding transcription factor activity"/>
    <property type="evidence" value="ECO:0007669"/>
    <property type="project" value="TreeGrafter"/>
</dbReference>
<dbReference type="PANTHER" id="PTHR30055">
    <property type="entry name" value="HTH-TYPE TRANSCRIPTIONAL REGULATOR RUTR"/>
    <property type="match status" value="1"/>
</dbReference>
<evidence type="ECO:0000256" key="4">
    <source>
        <dbReference type="PROSITE-ProRule" id="PRU00335"/>
    </source>
</evidence>
<accession>A0A329MJH3</accession>
<feature type="DNA-binding region" description="H-T-H motif" evidence="4">
    <location>
        <begin position="23"/>
        <end position="42"/>
    </location>
</feature>
<dbReference type="GO" id="GO:0000976">
    <property type="term" value="F:transcription cis-regulatory region binding"/>
    <property type="evidence" value="ECO:0007669"/>
    <property type="project" value="TreeGrafter"/>
</dbReference>
<dbReference type="PRINTS" id="PR00455">
    <property type="entry name" value="HTHTETR"/>
</dbReference>
<dbReference type="RefSeq" id="WP_113032222.1">
    <property type="nucleotide sequence ID" value="NZ_QMFB01000010.1"/>
</dbReference>
<dbReference type="AlphaFoldDB" id="A0A329MJH3"/>
<evidence type="ECO:0000256" key="2">
    <source>
        <dbReference type="ARBA" id="ARBA00023125"/>
    </source>
</evidence>
<evidence type="ECO:0000256" key="3">
    <source>
        <dbReference type="ARBA" id="ARBA00023163"/>
    </source>
</evidence>
<dbReference type="PANTHER" id="PTHR30055:SF238">
    <property type="entry name" value="MYCOFACTOCIN BIOSYNTHESIS TRANSCRIPTIONAL REGULATOR MFTR-RELATED"/>
    <property type="match status" value="1"/>
</dbReference>
<dbReference type="OrthoDB" id="509229at2"/>
<sequence>MTANRIKEAALEHFAKHGYDGASLSQIAADVGIRTPSIYAHFKSKESLFFGVFSDVAQQEWKSVADVLSRQDDEPLEERLLGVIAHFKERFDGDGAMKFWMRMMFFPPASLQKNILDSMYDEYLDKIEEALVAVFLQASPRGEENQEQAKQAATAFLCLLDGLLVELMYGGKDRFSKRLNAAWAIFWQGLNAKN</sequence>
<dbReference type="EMBL" id="QMFB01000010">
    <property type="protein sequence ID" value="RAV19792.1"/>
    <property type="molecule type" value="Genomic_DNA"/>
</dbReference>
<dbReference type="SUPFAM" id="SSF46689">
    <property type="entry name" value="Homeodomain-like"/>
    <property type="match status" value="1"/>
</dbReference>
<gene>
    <name evidence="6" type="ORF">DQG23_17780</name>
</gene>
<evidence type="ECO:0000256" key="1">
    <source>
        <dbReference type="ARBA" id="ARBA00023015"/>
    </source>
</evidence>
<reference evidence="6 7" key="1">
    <citation type="journal article" date="2009" name="Int. J. Syst. Evol. Microbiol.">
        <title>Paenibacillus contaminans sp. nov., isolated from a contaminated laboratory plate.</title>
        <authorList>
            <person name="Chou J.H."/>
            <person name="Lee J.H."/>
            <person name="Lin M.C."/>
            <person name="Chang P.S."/>
            <person name="Arun A.B."/>
            <person name="Young C.C."/>
            <person name="Chen W.M."/>
        </authorList>
    </citation>
    <scope>NUCLEOTIDE SEQUENCE [LARGE SCALE GENOMIC DNA]</scope>
    <source>
        <strain evidence="6 7">CKOBP-6</strain>
    </source>
</reference>
<dbReference type="Pfam" id="PF00440">
    <property type="entry name" value="TetR_N"/>
    <property type="match status" value="1"/>
</dbReference>
<dbReference type="InterPro" id="IPR001647">
    <property type="entry name" value="HTH_TetR"/>
</dbReference>
<keyword evidence="7" id="KW-1185">Reference proteome</keyword>
<dbReference type="InterPro" id="IPR050109">
    <property type="entry name" value="HTH-type_TetR-like_transc_reg"/>
</dbReference>
<dbReference type="Proteomes" id="UP000250369">
    <property type="component" value="Unassembled WGS sequence"/>
</dbReference>
<evidence type="ECO:0000313" key="6">
    <source>
        <dbReference type="EMBL" id="RAV19792.1"/>
    </source>
</evidence>
<dbReference type="InterPro" id="IPR009057">
    <property type="entry name" value="Homeodomain-like_sf"/>
</dbReference>
<proteinExistence type="predicted"/>